<dbReference type="Proteomes" id="UP000178099">
    <property type="component" value="Unassembled WGS sequence"/>
</dbReference>
<sequence length="215" mass="23369">MKKQLANKEDAMKCLLGLWKANVWTTVLQAAFGAGFYYIAMNSPRAEMEGAAERAIFALFELLMVSLLAGIFVSAGIALNRDARDKERKAEDRRRETNLIPMYPGWISVFALFLALVAVMAGAYGAETYSATVAGWESGGMETFSATFHAFVFLFVFLCYGGMFAFCGIGSFACILKAADENNTPRWVYGAAALPFGIGVILGGALLMFRKLSSP</sequence>
<feature type="transmembrane region" description="Helical" evidence="1">
    <location>
        <begin position="100"/>
        <end position="126"/>
    </location>
</feature>
<evidence type="ECO:0000256" key="1">
    <source>
        <dbReference type="SAM" id="Phobius"/>
    </source>
</evidence>
<comment type="caution">
    <text evidence="2">The sequence shown here is derived from an EMBL/GenBank/DDBJ whole genome shotgun (WGS) entry which is preliminary data.</text>
</comment>
<feature type="transmembrane region" description="Helical" evidence="1">
    <location>
        <begin position="55"/>
        <end position="79"/>
    </location>
</feature>
<proteinExistence type="predicted"/>
<dbReference type="EMBL" id="MHLN01000012">
    <property type="protein sequence ID" value="OGZ12011.1"/>
    <property type="molecule type" value="Genomic_DNA"/>
</dbReference>
<protein>
    <submittedName>
        <fullName evidence="2">Uncharacterized protein</fullName>
    </submittedName>
</protein>
<name>A0A1G2DGC0_9BACT</name>
<feature type="transmembrane region" description="Helical" evidence="1">
    <location>
        <begin position="21"/>
        <end position="40"/>
    </location>
</feature>
<feature type="transmembrane region" description="Helical" evidence="1">
    <location>
        <begin position="187"/>
        <end position="209"/>
    </location>
</feature>
<reference evidence="2 3" key="1">
    <citation type="journal article" date="2016" name="Nat. Commun.">
        <title>Thousands of microbial genomes shed light on interconnected biogeochemical processes in an aquifer system.</title>
        <authorList>
            <person name="Anantharaman K."/>
            <person name="Brown C.T."/>
            <person name="Hug L.A."/>
            <person name="Sharon I."/>
            <person name="Castelle C.J."/>
            <person name="Probst A.J."/>
            <person name="Thomas B.C."/>
            <person name="Singh A."/>
            <person name="Wilkins M.J."/>
            <person name="Karaoz U."/>
            <person name="Brodie E.L."/>
            <person name="Williams K.H."/>
            <person name="Hubbard S.S."/>
            <person name="Banfield J.F."/>
        </authorList>
    </citation>
    <scope>NUCLEOTIDE SEQUENCE [LARGE SCALE GENOMIC DNA]</scope>
</reference>
<keyword evidence="1" id="KW-1133">Transmembrane helix</keyword>
<dbReference type="AlphaFoldDB" id="A0A1G2DGC0"/>
<evidence type="ECO:0000313" key="2">
    <source>
        <dbReference type="EMBL" id="OGZ12011.1"/>
    </source>
</evidence>
<accession>A0A1G2DGC0</accession>
<organism evidence="2 3">
    <name type="scientific">Candidatus Lloydbacteria bacterium RIFCSPHIGHO2_02_FULL_51_22</name>
    <dbReference type="NCBI Taxonomy" id="1798663"/>
    <lineage>
        <taxon>Bacteria</taxon>
        <taxon>Candidatus Lloydiibacteriota</taxon>
    </lineage>
</organism>
<evidence type="ECO:0000313" key="3">
    <source>
        <dbReference type="Proteomes" id="UP000178099"/>
    </source>
</evidence>
<feature type="transmembrane region" description="Helical" evidence="1">
    <location>
        <begin position="146"/>
        <end position="175"/>
    </location>
</feature>
<gene>
    <name evidence="2" type="ORF">A3D67_02380</name>
</gene>
<keyword evidence="1" id="KW-0812">Transmembrane</keyword>
<keyword evidence="1" id="KW-0472">Membrane</keyword>